<evidence type="ECO:0000256" key="10">
    <source>
        <dbReference type="ARBA" id="ARBA00023180"/>
    </source>
</evidence>
<reference evidence="13" key="1">
    <citation type="journal article" date="2022" name="Proc. Natl. Acad. Sci. U.S.A.">
        <title>Life cycle and functional genomics of the unicellular red alga Galdieria for elucidating algal and plant evolution and industrial use.</title>
        <authorList>
            <person name="Hirooka S."/>
            <person name="Itabashi T."/>
            <person name="Ichinose T.M."/>
            <person name="Onuma R."/>
            <person name="Fujiwara T."/>
            <person name="Yamashita S."/>
            <person name="Jong L.W."/>
            <person name="Tomita R."/>
            <person name="Iwane A.H."/>
            <person name="Miyagishima S.Y."/>
        </authorList>
    </citation>
    <scope>NUCLEOTIDE SEQUENCE</scope>
    <source>
        <strain evidence="13">NBRC 102759</strain>
    </source>
</reference>
<evidence type="ECO:0000256" key="9">
    <source>
        <dbReference type="ARBA" id="ARBA00023136"/>
    </source>
</evidence>
<evidence type="ECO:0000259" key="12">
    <source>
        <dbReference type="Pfam" id="PF07774"/>
    </source>
</evidence>
<comment type="similarity">
    <text evidence="2">Belongs to the EMC1 family.</text>
</comment>
<keyword evidence="6" id="KW-0732">Signal</keyword>
<dbReference type="InterPro" id="IPR011678">
    <property type="entry name" value="EMC1_C"/>
</dbReference>
<keyword evidence="8 11" id="KW-1133">Transmembrane helix</keyword>
<evidence type="ECO:0000256" key="11">
    <source>
        <dbReference type="SAM" id="Phobius"/>
    </source>
</evidence>
<dbReference type="OrthoDB" id="28092at2759"/>
<protein>
    <recommendedName>
        <fullName evidence="4">ER membrane protein complex subunit 1</fullName>
    </recommendedName>
</protein>
<evidence type="ECO:0000313" key="13">
    <source>
        <dbReference type="EMBL" id="GJQ13564.1"/>
    </source>
</evidence>
<evidence type="ECO:0000256" key="1">
    <source>
        <dbReference type="ARBA" id="ARBA00004115"/>
    </source>
</evidence>
<dbReference type="PANTHER" id="PTHR21573">
    <property type="entry name" value="ER MEMBRANE PROTEIN COMPLEX SUBUNIT 1"/>
    <property type="match status" value="1"/>
</dbReference>
<comment type="caution">
    <text evidence="13">The sequence shown here is derived from an EMBL/GenBank/DDBJ whole genome shotgun (WGS) entry which is preliminary data.</text>
</comment>
<evidence type="ECO:0000256" key="7">
    <source>
        <dbReference type="ARBA" id="ARBA00022824"/>
    </source>
</evidence>
<dbReference type="InterPro" id="IPR011047">
    <property type="entry name" value="Quinoprotein_ADH-like_sf"/>
</dbReference>
<comment type="subcellular location">
    <subcellularLocation>
        <location evidence="1">Endoplasmic reticulum membrane</location>
        <topology evidence="1">Single-pass type I membrane protein</topology>
    </subcellularLocation>
</comment>
<dbReference type="SUPFAM" id="SSF50998">
    <property type="entry name" value="Quinoprotein alcohol dehydrogenase-like"/>
    <property type="match status" value="1"/>
</dbReference>
<dbReference type="Pfam" id="PF07774">
    <property type="entry name" value="EMC1_C"/>
    <property type="match status" value="1"/>
</dbReference>
<evidence type="ECO:0000313" key="14">
    <source>
        <dbReference type="Proteomes" id="UP001061958"/>
    </source>
</evidence>
<evidence type="ECO:0000256" key="5">
    <source>
        <dbReference type="ARBA" id="ARBA00022692"/>
    </source>
</evidence>
<dbReference type="AlphaFoldDB" id="A0A9C7Q0H6"/>
<dbReference type="PANTHER" id="PTHR21573:SF0">
    <property type="entry name" value="ER MEMBRANE PROTEIN COMPLEX SUBUNIT 1"/>
    <property type="match status" value="1"/>
</dbReference>
<dbReference type="InterPro" id="IPR026895">
    <property type="entry name" value="EMC1"/>
</dbReference>
<gene>
    <name evidence="13" type="ORF">GpartN1_g5355.t1</name>
</gene>
<evidence type="ECO:0000256" key="4">
    <source>
        <dbReference type="ARBA" id="ARBA00020824"/>
    </source>
</evidence>
<sequence length="972" mass="112535">MLPSFVGRIAFPFYVVSLFCVALSYGWVWSGIGEPVDIVSVDNKSLLVVSTDGVISKVSKSSGDILWKFIHTEAKKVFVEQLISFDEVVLAFVHIDTLSYAEILNLKTGALEWSCIICFPYDYSDPSSKENQYKQDFQYQKWQLLEDDLAILACSNRIYLYNLRSKAHSLLFYDEPLGLEAFELRLGYSPDSEVPDLCVIFYDKYDSLLSFGCVHFDDLHSRSRFTVLKTACESELHWLTNGQCICKKQDSLILISEQDAQSIEKTVSFNQDFEILMTSSPSHFALIRLKENNSLVSLKVTSEEIQLEELFHSQLLNCHSWSRGKGCSITEDLSNLQTKIQYFTFFEEFESLKWRNYTWIIKRQYFRDPINTLVIPWDKLLCYFSTTEELTCSELTNFGYETKTKLLWKIDFSMTRTVAYQLFTPDSNSCMTFLERILISFYERSIQFLPRTFQLLLHKLFVRYYPDQMFNSVSSMCYSQGLLVTVSRCGAVQTHVLDDSMEKPSLLWKVSLFEEQPRCLDQNDSFAIFALGNDSIVGLWYHRVLYFSNVSSNLYDDCIFYLQMNDGKLLGRHCYYSDVPLKVLSSDASHLLILYKNGTIQWDSYVQASPIMKKNFRIFEVDSNRLNGYELDTALHRTKRLYSLMLSRDEDICLVRTVHSKDVKLQKETVHFSNGSFAKKYLNPYRILIVTKKTLSKTGISVYVLDGSTGNILYDSYHVNGSLPVSGVWTENWFLYSLRNLATSRQEIYVGEMLYSVSSLSSSDDALKYNFLSISSSQGTFETFKEATFQNDSIAQDSFPVMYLQGYEVDIWIRDILVTQTRNGITPQFLLLYSLDGYLFVISKLWFHPRRPFIHDSNTSLSEDVLQNMPYYPNIPLKPVHKQSEPLFFSLGVKQIISYPDSLRESCTIIIGMGIDWVIQRLAPIGQFDSIPDYFPQGQLTCLLLFSFLCLYIVQKWSSSINLKTRWISYFQ</sequence>
<keyword evidence="14" id="KW-1185">Reference proteome</keyword>
<keyword evidence="5 11" id="KW-0812">Transmembrane</keyword>
<dbReference type="GO" id="GO:0072546">
    <property type="term" value="C:EMC complex"/>
    <property type="evidence" value="ECO:0007669"/>
    <property type="project" value="InterPro"/>
</dbReference>
<accession>A0A9C7Q0H6</accession>
<keyword evidence="9 11" id="KW-0472">Membrane</keyword>
<feature type="domain" description="ER membrane protein complex subunit 1 C-terminal" evidence="12">
    <location>
        <begin position="730"/>
        <end position="967"/>
    </location>
</feature>
<comment type="subunit">
    <text evidence="3">Component of the ER membrane protein complex (EMC).</text>
</comment>
<proteinExistence type="inferred from homology"/>
<organism evidence="13 14">
    <name type="scientific">Galdieria partita</name>
    <dbReference type="NCBI Taxonomy" id="83374"/>
    <lineage>
        <taxon>Eukaryota</taxon>
        <taxon>Rhodophyta</taxon>
        <taxon>Bangiophyceae</taxon>
        <taxon>Galdieriales</taxon>
        <taxon>Galdieriaceae</taxon>
        <taxon>Galdieria</taxon>
    </lineage>
</organism>
<dbReference type="GO" id="GO:0034975">
    <property type="term" value="P:protein folding in endoplasmic reticulum"/>
    <property type="evidence" value="ECO:0007669"/>
    <property type="project" value="TreeGrafter"/>
</dbReference>
<name>A0A9C7Q0H6_9RHOD</name>
<keyword evidence="10" id="KW-0325">Glycoprotein</keyword>
<evidence type="ECO:0000256" key="2">
    <source>
        <dbReference type="ARBA" id="ARBA00007904"/>
    </source>
</evidence>
<dbReference type="Proteomes" id="UP001061958">
    <property type="component" value="Unassembled WGS sequence"/>
</dbReference>
<feature type="transmembrane region" description="Helical" evidence="11">
    <location>
        <begin position="9"/>
        <end position="29"/>
    </location>
</feature>
<evidence type="ECO:0000256" key="3">
    <source>
        <dbReference type="ARBA" id="ARBA00011276"/>
    </source>
</evidence>
<keyword evidence="7" id="KW-0256">Endoplasmic reticulum</keyword>
<evidence type="ECO:0000256" key="8">
    <source>
        <dbReference type="ARBA" id="ARBA00022989"/>
    </source>
</evidence>
<evidence type="ECO:0000256" key="6">
    <source>
        <dbReference type="ARBA" id="ARBA00022729"/>
    </source>
</evidence>
<reference evidence="13" key="2">
    <citation type="submission" date="2022-01" db="EMBL/GenBank/DDBJ databases">
        <authorList>
            <person name="Hirooka S."/>
            <person name="Miyagishima S.Y."/>
        </authorList>
    </citation>
    <scope>NUCLEOTIDE SEQUENCE</scope>
    <source>
        <strain evidence="13">NBRC 102759</strain>
    </source>
</reference>
<dbReference type="EMBL" id="BQMJ01000045">
    <property type="protein sequence ID" value="GJQ13564.1"/>
    <property type="molecule type" value="Genomic_DNA"/>
</dbReference>